<accession>A0AAJ2LPQ0</accession>
<organism evidence="1 2">
    <name type="scientific">Rhizobium hidalgonense</name>
    <dbReference type="NCBI Taxonomy" id="1538159"/>
    <lineage>
        <taxon>Bacteria</taxon>
        <taxon>Pseudomonadati</taxon>
        <taxon>Pseudomonadota</taxon>
        <taxon>Alphaproteobacteria</taxon>
        <taxon>Hyphomicrobiales</taxon>
        <taxon>Rhizobiaceae</taxon>
        <taxon>Rhizobium/Agrobacterium group</taxon>
        <taxon>Rhizobium</taxon>
    </lineage>
</organism>
<protein>
    <submittedName>
        <fullName evidence="1">Uncharacterized protein</fullName>
    </submittedName>
</protein>
<name>A0AAJ2LPQ0_9HYPH</name>
<gene>
    <name evidence="1" type="ORF">RJJ65_32160</name>
</gene>
<dbReference type="AlphaFoldDB" id="A0AAJ2LPQ0"/>
<dbReference type="EMBL" id="JAVLSF010000036">
    <property type="protein sequence ID" value="MDR9777213.1"/>
    <property type="molecule type" value="Genomic_DNA"/>
</dbReference>
<dbReference type="Proteomes" id="UP001268610">
    <property type="component" value="Unassembled WGS sequence"/>
</dbReference>
<evidence type="ECO:0000313" key="2">
    <source>
        <dbReference type="Proteomes" id="UP001268610"/>
    </source>
</evidence>
<proteinExistence type="predicted"/>
<reference evidence="1" key="1">
    <citation type="submission" date="2023-04" db="EMBL/GenBank/DDBJ databases">
        <title>Genomic characterization of faba bean (Vicia faba) microsymbionts in Mexican soils.</title>
        <authorList>
            <person name="Rivera Orduna F.N."/>
            <person name="Guevara-Luna J."/>
            <person name="Yan J."/>
            <person name="Arroyo-Herrera I."/>
            <person name="Li Y."/>
            <person name="Vasquez-Murrieta M.S."/>
            <person name="Wang E.T."/>
        </authorList>
    </citation>
    <scope>NUCLEOTIDE SEQUENCE</scope>
    <source>
        <strain evidence="1">CH26</strain>
    </source>
</reference>
<evidence type="ECO:0000313" key="1">
    <source>
        <dbReference type="EMBL" id="MDR9777213.1"/>
    </source>
</evidence>
<sequence length="111" mass="12419">MTLAEFKAWFEGFTEGMAGAPDEDQWKRVKARVAEINGVTVTERVFVDRYIEPYRRYWPSVPYWSAYSTSGVIDHGDGLRSQSSPGKSDLFNSSAAMVDLGKAEYRAALNG</sequence>
<dbReference type="RefSeq" id="WP_310865774.1">
    <property type="nucleotide sequence ID" value="NZ_JAVLSF010000036.1"/>
</dbReference>
<comment type="caution">
    <text evidence="1">The sequence shown here is derived from an EMBL/GenBank/DDBJ whole genome shotgun (WGS) entry which is preliminary data.</text>
</comment>